<evidence type="ECO:0000313" key="3">
    <source>
        <dbReference type="EMBL" id="JAS44310.1"/>
    </source>
</evidence>
<feature type="compositionally biased region" description="Pro residues" evidence="1">
    <location>
        <begin position="271"/>
        <end position="283"/>
    </location>
</feature>
<keyword evidence="2" id="KW-0732">Signal</keyword>
<evidence type="ECO:0000256" key="2">
    <source>
        <dbReference type="SAM" id="SignalP"/>
    </source>
</evidence>
<feature type="region of interest" description="Disordered" evidence="1">
    <location>
        <begin position="226"/>
        <end position="305"/>
    </location>
</feature>
<feature type="compositionally biased region" description="Low complexity" evidence="1">
    <location>
        <begin position="284"/>
        <end position="293"/>
    </location>
</feature>
<feature type="signal peptide" evidence="2">
    <location>
        <begin position="1"/>
        <end position="17"/>
    </location>
</feature>
<feature type="compositionally biased region" description="Pro residues" evidence="1">
    <location>
        <begin position="148"/>
        <end position="160"/>
    </location>
</feature>
<dbReference type="AlphaFoldDB" id="A0A1B6F264"/>
<gene>
    <name evidence="3" type="ORF">g.10153</name>
</gene>
<sequence length="305" mass="32155">MIAKVFVAICCVAVAGADDKWVWGNNSGRDGLRGEHSVARPLVNINVGSTSASSPLFQSVKDKNTKSQTLSDDPDSLRYEVFEGDNGAGPNDLGPRPPIRPPTQYPGRPIPSRPSGGFNRPPPRPSGPVGQFNGRPPPPGPNGQFLGRPPPPGPGSPPRPDLGVLTGPVPSWEKPLPPKNGDPTSFDSCKCVNSFNCKSPGLKFGNCDVGKVYCCYNNPGFGIHPSGSPGAFGSRGEGPAVLAGPNGPVDKIRPDFYRPQGSSFPDEPFFNRPPPPPPPPGAGPFPFDDFAPRNARRGKSKDVKN</sequence>
<feature type="compositionally biased region" description="Pro residues" evidence="1">
    <location>
        <begin position="95"/>
        <end position="112"/>
    </location>
</feature>
<reference evidence="3" key="1">
    <citation type="submission" date="2015-11" db="EMBL/GenBank/DDBJ databases">
        <title>De novo transcriptome assembly of four potential Pierce s Disease insect vectors from Arizona vineyards.</title>
        <authorList>
            <person name="Tassone E.E."/>
        </authorList>
    </citation>
    <scope>NUCLEOTIDE SEQUENCE</scope>
</reference>
<proteinExistence type="predicted"/>
<dbReference type="EMBL" id="GECZ01025459">
    <property type="protein sequence ID" value="JAS44310.1"/>
    <property type="molecule type" value="Transcribed_RNA"/>
</dbReference>
<evidence type="ECO:0000256" key="1">
    <source>
        <dbReference type="SAM" id="MobiDB-lite"/>
    </source>
</evidence>
<organism evidence="3">
    <name type="scientific">Cuerna arida</name>
    <dbReference type="NCBI Taxonomy" id="1464854"/>
    <lineage>
        <taxon>Eukaryota</taxon>
        <taxon>Metazoa</taxon>
        <taxon>Ecdysozoa</taxon>
        <taxon>Arthropoda</taxon>
        <taxon>Hexapoda</taxon>
        <taxon>Insecta</taxon>
        <taxon>Pterygota</taxon>
        <taxon>Neoptera</taxon>
        <taxon>Paraneoptera</taxon>
        <taxon>Hemiptera</taxon>
        <taxon>Auchenorrhyncha</taxon>
        <taxon>Membracoidea</taxon>
        <taxon>Cicadellidae</taxon>
        <taxon>Cicadellinae</taxon>
        <taxon>Proconiini</taxon>
        <taxon>Cuerna</taxon>
    </lineage>
</organism>
<feature type="region of interest" description="Disordered" evidence="1">
    <location>
        <begin position="50"/>
        <end position="185"/>
    </location>
</feature>
<protein>
    <submittedName>
        <fullName evidence="3">Uncharacterized protein</fullName>
    </submittedName>
</protein>
<name>A0A1B6F264_9HEMI</name>
<feature type="chain" id="PRO_5008582526" evidence="2">
    <location>
        <begin position="18"/>
        <end position="305"/>
    </location>
</feature>
<accession>A0A1B6F264</accession>